<organism evidence="3 4">
    <name type="scientific">Flavobacterium rhizosphaerae</name>
    <dbReference type="NCBI Taxonomy" id="3163298"/>
    <lineage>
        <taxon>Bacteria</taxon>
        <taxon>Pseudomonadati</taxon>
        <taxon>Bacteroidota</taxon>
        <taxon>Flavobacteriia</taxon>
        <taxon>Flavobacteriales</taxon>
        <taxon>Flavobacteriaceae</taxon>
        <taxon>Flavobacterium</taxon>
    </lineage>
</organism>
<dbReference type="EMBL" id="JBELPZ010000002">
    <property type="protein sequence ID" value="MFL9843302.1"/>
    <property type="molecule type" value="Genomic_DNA"/>
</dbReference>
<dbReference type="InterPro" id="IPR029062">
    <property type="entry name" value="Class_I_gatase-like"/>
</dbReference>
<keyword evidence="1" id="KW-0472">Membrane</keyword>
<dbReference type="PANTHER" id="PTHR37464:SF1">
    <property type="entry name" value="BLL2463 PROTEIN"/>
    <property type="match status" value="1"/>
</dbReference>
<dbReference type="NCBIfam" id="TIGR02226">
    <property type="entry name" value="two_anch"/>
    <property type="match status" value="1"/>
</dbReference>
<dbReference type="Gene3D" id="3.40.50.410">
    <property type="entry name" value="von Willebrand factor, type A domain"/>
    <property type="match status" value="1"/>
</dbReference>
<evidence type="ECO:0000256" key="1">
    <source>
        <dbReference type="SAM" id="Phobius"/>
    </source>
</evidence>
<reference evidence="3 4" key="1">
    <citation type="submission" date="2024-06" db="EMBL/GenBank/DDBJ databases">
        <authorList>
            <person name="Kaempfer P."/>
            <person name="Viver T."/>
        </authorList>
    </citation>
    <scope>NUCLEOTIDE SEQUENCE [LARGE SCALE GENOMIC DNA]</scope>
    <source>
        <strain evidence="3 4">ST-119</strain>
    </source>
</reference>
<feature type="transmembrane region" description="Helical" evidence="1">
    <location>
        <begin position="56"/>
        <end position="78"/>
    </location>
</feature>
<evidence type="ECO:0000313" key="4">
    <source>
        <dbReference type="Proteomes" id="UP001629156"/>
    </source>
</evidence>
<dbReference type="Pfam" id="PF07584">
    <property type="entry name" value="BatA"/>
    <property type="match status" value="1"/>
</dbReference>
<keyword evidence="1" id="KW-0812">Transmembrane</keyword>
<dbReference type="SUPFAM" id="SSF52317">
    <property type="entry name" value="Class I glutamine amidotransferase-like"/>
    <property type="match status" value="1"/>
</dbReference>
<keyword evidence="1" id="KW-1133">Transmembrane helix</keyword>
<evidence type="ECO:0000313" key="3">
    <source>
        <dbReference type="EMBL" id="MFL9843302.1"/>
    </source>
</evidence>
<dbReference type="InterPro" id="IPR011933">
    <property type="entry name" value="Double_TM_dom"/>
</dbReference>
<feature type="transmembrane region" description="Helical" evidence="1">
    <location>
        <begin position="617"/>
        <end position="635"/>
    </location>
</feature>
<dbReference type="RefSeq" id="WP_408083547.1">
    <property type="nucleotide sequence ID" value="NZ_JBELPZ010000002.1"/>
</dbReference>
<keyword evidence="4" id="KW-1185">Reference proteome</keyword>
<dbReference type="InterPro" id="IPR036465">
    <property type="entry name" value="vWFA_dom_sf"/>
</dbReference>
<dbReference type="InterPro" id="IPR024163">
    <property type="entry name" value="Aerotolerance_reg_N"/>
</dbReference>
<name>A0ABW8YUS6_9FLAO</name>
<sequence>MQFKHPEILYFLFLLVIPVLVHLFQLRRFKKEYFTNVRFLRELSIQTRKSSQLKKWLLLFTRLFLLACLIIAFAQPFFKAEDSEHTANEMVILLDNSFSMQAKGNRGELLKRAVQDLLENIPDEKQFSLITNTNAWWHTDIKSVQKDLQNITYTDAPFRPEFLLTKAEAKSPGQGKDIVLITDAVNLETKDINFKPETPVYAIIPQAENIHNIAVDSVYISQVMDNFYEIKAHIQTYGSFNNDVPVALYDNGNLTAKSVIKFTTASQSATFTIAKKEFNGYVAIEDNSLPYDNYYYFSISQPEKVNVIAVGTEENNKFLSRIYTDNEFNFINTTLSNLDYNSLQKQDIIILNEPAEISQALVATLKDFYTRGGNLIIIPGETSGLQNLNNLLGSLGNEVYKPLTQTKRLINKISFSHPLYQEIFEKKVDNFQYPEATASYTLSGMALPMLTYDDGTPFLASLNNNAGNAYIFAAPLTKSNFKQNLDLVVPTFYGIGLNSNKTGINAINIGQNQSILLNAALSKDEVITVKNNEGDFIPMQQILNDKVKISFGQYPETAGNYGIYQDNENLKNISFNYARTESDLTAQNKNVLDDYTKASSIDTVYNDIASVRTAGQLWKWFIIGTLIFLLLELFIQKFVK</sequence>
<feature type="domain" description="Aerotolerance regulator N-terminal" evidence="2">
    <location>
        <begin position="1"/>
        <end position="76"/>
    </location>
</feature>
<feature type="transmembrane region" description="Helical" evidence="1">
    <location>
        <begin position="6"/>
        <end position="24"/>
    </location>
</feature>
<dbReference type="Proteomes" id="UP001629156">
    <property type="component" value="Unassembled WGS sequence"/>
</dbReference>
<proteinExistence type="predicted"/>
<evidence type="ECO:0000259" key="2">
    <source>
        <dbReference type="Pfam" id="PF07584"/>
    </source>
</evidence>
<protein>
    <submittedName>
        <fullName evidence="3">BatA domain-containing protein</fullName>
    </submittedName>
</protein>
<comment type="caution">
    <text evidence="3">The sequence shown here is derived from an EMBL/GenBank/DDBJ whole genome shotgun (WGS) entry which is preliminary data.</text>
</comment>
<gene>
    <name evidence="3" type="ORF">ABS766_02610</name>
</gene>
<dbReference type="PANTHER" id="PTHR37464">
    <property type="entry name" value="BLL2463 PROTEIN"/>
    <property type="match status" value="1"/>
</dbReference>
<accession>A0ABW8YUS6</accession>
<dbReference type="SUPFAM" id="SSF53300">
    <property type="entry name" value="vWA-like"/>
    <property type="match status" value="1"/>
</dbReference>